<dbReference type="PROSITE" id="PS50090">
    <property type="entry name" value="MYB_LIKE"/>
    <property type="match status" value="2"/>
</dbReference>
<feature type="domain" description="Myb-like" evidence="6">
    <location>
        <begin position="68"/>
        <end position="119"/>
    </location>
</feature>
<dbReference type="CDD" id="cd00167">
    <property type="entry name" value="SANT"/>
    <property type="match status" value="2"/>
</dbReference>
<dbReference type="Gene3D" id="1.10.10.60">
    <property type="entry name" value="Homeodomain-like"/>
    <property type="match status" value="2"/>
</dbReference>
<protein>
    <recommendedName>
        <fullName evidence="10">Myb-like DNA-binding domain containing protein</fullName>
    </recommendedName>
</protein>
<dbReference type="PANTHER" id="PTHR46621:SF1">
    <property type="entry name" value="SNRNA-ACTIVATING PROTEIN COMPLEX SUBUNIT 4"/>
    <property type="match status" value="1"/>
</dbReference>
<proteinExistence type="predicted"/>
<evidence type="ECO:0000313" key="8">
    <source>
        <dbReference type="EMBL" id="KAK8836449.1"/>
    </source>
</evidence>
<feature type="compositionally biased region" description="Polar residues" evidence="5">
    <location>
        <begin position="36"/>
        <end position="60"/>
    </location>
</feature>
<feature type="domain" description="HTH myb-type" evidence="7">
    <location>
        <begin position="127"/>
        <end position="174"/>
    </location>
</feature>
<dbReference type="SMART" id="SM00717">
    <property type="entry name" value="SANT"/>
    <property type="match status" value="2"/>
</dbReference>
<comment type="caution">
    <text evidence="8">The sequence shown here is derived from an EMBL/GenBank/DDBJ whole genome shotgun (WGS) entry which is preliminary data.</text>
</comment>
<gene>
    <name evidence="8" type="ORF">M9Y10_037708</name>
</gene>
<evidence type="ECO:0000256" key="3">
    <source>
        <dbReference type="ARBA" id="ARBA00023163"/>
    </source>
</evidence>
<dbReference type="InterPro" id="IPR001005">
    <property type="entry name" value="SANT/Myb"/>
</dbReference>
<feature type="region of interest" description="Disordered" evidence="5">
    <location>
        <begin position="36"/>
        <end position="63"/>
    </location>
</feature>
<evidence type="ECO:0000256" key="1">
    <source>
        <dbReference type="ARBA" id="ARBA00023015"/>
    </source>
</evidence>
<keyword evidence="2" id="KW-0238">DNA-binding</keyword>
<evidence type="ECO:0000313" key="9">
    <source>
        <dbReference type="Proteomes" id="UP001470230"/>
    </source>
</evidence>
<dbReference type="Proteomes" id="UP001470230">
    <property type="component" value="Unassembled WGS sequence"/>
</dbReference>
<sequence length="310" mass="36809">MIQDKIHSLPFSLTEQTSIHFCKDFVKLLEEDSSNTHSIQKYPDPQTSNENPSKNNYINNENDRLDKNQVPKRKFFTKNEDHLLTLAAIKYKQEKWNCIAKCVPGKTPKQCRDRWVNYLQPSLNFEPWTDKEDELLLSLVKKHGTHWSKMKSNFPNRSTNSLKNRFYRIDKYQQKDSSKEKIANIKLSGNNNNQIKKDLQVTFNNNNNNYYPFRNINAKEDRHIMNNSNFDHYQSFFNEQPKQENQSCFILSKIDNKNKSHSEISKDNYESCTKQNILNNVIEIKNNFHPNIFSLDENELISFTPEELDW</sequence>
<dbReference type="PROSITE" id="PS51294">
    <property type="entry name" value="HTH_MYB"/>
    <property type="match status" value="2"/>
</dbReference>
<keyword evidence="3" id="KW-0804">Transcription</keyword>
<dbReference type="SUPFAM" id="SSF46689">
    <property type="entry name" value="Homeodomain-like"/>
    <property type="match status" value="1"/>
</dbReference>
<dbReference type="InterPro" id="IPR009057">
    <property type="entry name" value="Homeodomain-like_sf"/>
</dbReference>
<accession>A0ABR2GR95</accession>
<feature type="domain" description="Myb-like" evidence="6">
    <location>
        <begin position="120"/>
        <end position="170"/>
    </location>
</feature>
<evidence type="ECO:0000256" key="5">
    <source>
        <dbReference type="SAM" id="MobiDB-lite"/>
    </source>
</evidence>
<evidence type="ECO:0000259" key="6">
    <source>
        <dbReference type="PROSITE" id="PS50090"/>
    </source>
</evidence>
<feature type="domain" description="HTH myb-type" evidence="7">
    <location>
        <begin position="72"/>
        <end position="123"/>
    </location>
</feature>
<dbReference type="InterPro" id="IPR017930">
    <property type="entry name" value="Myb_dom"/>
</dbReference>
<dbReference type="EMBL" id="JAPFFF010000065">
    <property type="protein sequence ID" value="KAK8836449.1"/>
    <property type="molecule type" value="Genomic_DNA"/>
</dbReference>
<reference evidence="8 9" key="1">
    <citation type="submission" date="2024-04" db="EMBL/GenBank/DDBJ databases">
        <title>Tritrichomonas musculus Genome.</title>
        <authorList>
            <person name="Alves-Ferreira E."/>
            <person name="Grigg M."/>
            <person name="Lorenzi H."/>
            <person name="Galac M."/>
        </authorList>
    </citation>
    <scope>NUCLEOTIDE SEQUENCE [LARGE SCALE GENOMIC DNA]</scope>
    <source>
        <strain evidence="8 9">EAF2021</strain>
    </source>
</reference>
<keyword evidence="9" id="KW-1185">Reference proteome</keyword>
<evidence type="ECO:0000256" key="4">
    <source>
        <dbReference type="ARBA" id="ARBA00023242"/>
    </source>
</evidence>
<evidence type="ECO:0008006" key="10">
    <source>
        <dbReference type="Google" id="ProtNLM"/>
    </source>
</evidence>
<keyword evidence="1" id="KW-0805">Transcription regulation</keyword>
<keyword evidence="4" id="KW-0539">Nucleus</keyword>
<dbReference type="PANTHER" id="PTHR46621">
    <property type="entry name" value="SNRNA-ACTIVATING PROTEIN COMPLEX SUBUNIT 4"/>
    <property type="match status" value="1"/>
</dbReference>
<organism evidence="8 9">
    <name type="scientific">Tritrichomonas musculus</name>
    <dbReference type="NCBI Taxonomy" id="1915356"/>
    <lineage>
        <taxon>Eukaryota</taxon>
        <taxon>Metamonada</taxon>
        <taxon>Parabasalia</taxon>
        <taxon>Tritrichomonadida</taxon>
        <taxon>Tritrichomonadidae</taxon>
        <taxon>Tritrichomonas</taxon>
    </lineage>
</organism>
<evidence type="ECO:0000256" key="2">
    <source>
        <dbReference type="ARBA" id="ARBA00023125"/>
    </source>
</evidence>
<evidence type="ECO:0000259" key="7">
    <source>
        <dbReference type="PROSITE" id="PS51294"/>
    </source>
</evidence>
<dbReference type="InterPro" id="IPR051575">
    <property type="entry name" value="Myb-like_DNA-bd"/>
</dbReference>
<name>A0ABR2GR95_9EUKA</name>
<dbReference type="Pfam" id="PF13921">
    <property type="entry name" value="Myb_DNA-bind_6"/>
    <property type="match status" value="1"/>
</dbReference>